<comment type="caution">
    <text evidence="5">The sequence shown here is derived from an EMBL/GenBank/DDBJ whole genome shotgun (WGS) entry which is preliminary data.</text>
</comment>
<dbReference type="Pfam" id="PF01156">
    <property type="entry name" value="IU_nuc_hydro"/>
    <property type="match status" value="1"/>
</dbReference>
<evidence type="ECO:0000256" key="3">
    <source>
        <dbReference type="ARBA" id="ARBA00023295"/>
    </source>
</evidence>
<keyword evidence="3" id="KW-0326">Glycosidase</keyword>
<dbReference type="STRING" id="180088.A0A1J8R1R9"/>
<dbReference type="Proteomes" id="UP000183567">
    <property type="component" value="Unassembled WGS sequence"/>
</dbReference>
<name>A0A1J8R1R9_9AGAM</name>
<evidence type="ECO:0000256" key="2">
    <source>
        <dbReference type="ARBA" id="ARBA00022801"/>
    </source>
</evidence>
<dbReference type="GO" id="GO:0006152">
    <property type="term" value="P:purine nucleoside catabolic process"/>
    <property type="evidence" value="ECO:0007669"/>
    <property type="project" value="TreeGrafter"/>
</dbReference>
<comment type="similarity">
    <text evidence="1">Belongs to the IUNH family.</text>
</comment>
<evidence type="ECO:0000256" key="1">
    <source>
        <dbReference type="ARBA" id="ARBA00009176"/>
    </source>
</evidence>
<protein>
    <recommendedName>
        <fullName evidence="4">Inosine/uridine-preferring nucleoside hydrolase domain-containing protein</fullName>
    </recommendedName>
</protein>
<accession>A0A1J8R1R9</accession>
<feature type="domain" description="Inosine/uridine-preferring nucleoside hydrolase" evidence="4">
    <location>
        <begin position="9"/>
        <end position="361"/>
    </location>
</feature>
<dbReference type="Gene3D" id="3.90.245.10">
    <property type="entry name" value="Ribonucleoside hydrolase-like"/>
    <property type="match status" value="1"/>
</dbReference>
<dbReference type="InterPro" id="IPR036452">
    <property type="entry name" value="Ribo_hydro-like"/>
</dbReference>
<sequence length="432" mass="47092">MEGKTRTPVIIDTDPGVDDTLAILLALTSPELEILAYIVSFGNTDVRAAYANIYKLYQAIGRHIALHPEDEARFPNFSPTVPPLLAVGPDGPLEGGRHYAQYFHGLDGLSDITERHPDLNADLGSSSFCHNFEQVNESGVEVALRLIESRPARSITYMALGPMTNLAQLVRQHRKTVVDKIGRVIAMAGALDVPGNTTPVAEFNIFADPFAARELLVPTGLASGFPLERLILVPLDITTIHELPFPYYCQKVDPTLESTANPSNADGKSPVVHFTSSVFERTRELAISFGKDVLELHDIVAIWCAIENPPEINSVHGLPVMSPGWTVVERTFDIERTGEITRGMFVIDRRDENTAAAEVQAQLDLRQLGHGLLESATLPARVDIEESALSVGGDEVRLQAVSGQRKGVACLVETPGPSVLLQLLMSRVWGIQ</sequence>
<dbReference type="PANTHER" id="PTHR12304">
    <property type="entry name" value="INOSINE-URIDINE PREFERRING NUCLEOSIDE HYDROLASE"/>
    <property type="match status" value="1"/>
</dbReference>
<dbReference type="OrthoDB" id="5783963at2759"/>
<reference evidence="5 6" key="1">
    <citation type="submission" date="2016-03" db="EMBL/GenBank/DDBJ databases">
        <title>Comparative genomics of the ectomycorrhizal sister species Rhizopogon vinicolor and Rhizopogon vesiculosus (Basidiomycota: Boletales) reveals a divergence of the mating type B locus.</title>
        <authorList>
            <person name="Mujic A.B."/>
            <person name="Kuo A."/>
            <person name="Tritt A."/>
            <person name="Lipzen A."/>
            <person name="Chen C."/>
            <person name="Johnson J."/>
            <person name="Sharma A."/>
            <person name="Barry K."/>
            <person name="Grigoriev I.V."/>
            <person name="Spatafora J.W."/>
        </authorList>
    </citation>
    <scope>NUCLEOTIDE SEQUENCE [LARGE SCALE GENOMIC DNA]</scope>
    <source>
        <strain evidence="5 6">AM-OR11-056</strain>
    </source>
</reference>
<gene>
    <name evidence="5" type="ORF">AZE42_03315</name>
</gene>
<organism evidence="5 6">
    <name type="scientific">Rhizopogon vesiculosus</name>
    <dbReference type="NCBI Taxonomy" id="180088"/>
    <lineage>
        <taxon>Eukaryota</taxon>
        <taxon>Fungi</taxon>
        <taxon>Dikarya</taxon>
        <taxon>Basidiomycota</taxon>
        <taxon>Agaricomycotina</taxon>
        <taxon>Agaricomycetes</taxon>
        <taxon>Agaricomycetidae</taxon>
        <taxon>Boletales</taxon>
        <taxon>Suillineae</taxon>
        <taxon>Rhizopogonaceae</taxon>
        <taxon>Rhizopogon</taxon>
    </lineage>
</organism>
<dbReference type="AlphaFoldDB" id="A0A1J8R1R9"/>
<evidence type="ECO:0000313" key="6">
    <source>
        <dbReference type="Proteomes" id="UP000183567"/>
    </source>
</evidence>
<keyword evidence="6" id="KW-1185">Reference proteome</keyword>
<evidence type="ECO:0000313" key="5">
    <source>
        <dbReference type="EMBL" id="OJA17844.1"/>
    </source>
</evidence>
<evidence type="ECO:0000259" key="4">
    <source>
        <dbReference type="Pfam" id="PF01156"/>
    </source>
</evidence>
<dbReference type="EMBL" id="LVVM01001801">
    <property type="protein sequence ID" value="OJA17844.1"/>
    <property type="molecule type" value="Genomic_DNA"/>
</dbReference>
<dbReference type="InterPro" id="IPR001910">
    <property type="entry name" value="Inosine/uridine_hydrolase_dom"/>
</dbReference>
<proteinExistence type="inferred from homology"/>
<dbReference type="SUPFAM" id="SSF53590">
    <property type="entry name" value="Nucleoside hydrolase"/>
    <property type="match status" value="1"/>
</dbReference>
<dbReference type="GO" id="GO:0005829">
    <property type="term" value="C:cytosol"/>
    <property type="evidence" value="ECO:0007669"/>
    <property type="project" value="TreeGrafter"/>
</dbReference>
<dbReference type="InterPro" id="IPR023186">
    <property type="entry name" value="IUNH"/>
</dbReference>
<dbReference type="PANTHER" id="PTHR12304:SF56">
    <property type="entry name" value="HYDROLASE, PUTATIVE (AFU_ORTHOLOGUE AFUA_1G11790)-RELATED"/>
    <property type="match status" value="1"/>
</dbReference>
<dbReference type="GO" id="GO:0008477">
    <property type="term" value="F:purine nucleosidase activity"/>
    <property type="evidence" value="ECO:0007669"/>
    <property type="project" value="TreeGrafter"/>
</dbReference>
<keyword evidence="2" id="KW-0378">Hydrolase</keyword>